<protein>
    <recommendedName>
        <fullName evidence="4">Required for respiratory growth protein 9, mitochondrial</fullName>
    </recommendedName>
</protein>
<dbReference type="AlphaFoldDB" id="A0A317VCD7"/>
<evidence type="ECO:0000256" key="3">
    <source>
        <dbReference type="ARBA" id="ARBA00010895"/>
    </source>
</evidence>
<dbReference type="OrthoDB" id="5578174at2759"/>
<proteinExistence type="inferred from homology"/>
<organism evidence="7 8">
    <name type="scientific">Aspergillus heteromorphus CBS 117.55</name>
    <dbReference type="NCBI Taxonomy" id="1448321"/>
    <lineage>
        <taxon>Eukaryota</taxon>
        <taxon>Fungi</taxon>
        <taxon>Dikarya</taxon>
        <taxon>Ascomycota</taxon>
        <taxon>Pezizomycotina</taxon>
        <taxon>Eurotiomycetes</taxon>
        <taxon>Eurotiomycetidae</taxon>
        <taxon>Eurotiales</taxon>
        <taxon>Aspergillaceae</taxon>
        <taxon>Aspergillus</taxon>
        <taxon>Aspergillus subgen. Circumdati</taxon>
    </lineage>
</organism>
<dbReference type="GeneID" id="37062736"/>
<sequence>MTNICTSSLKLSLPNLLRNALRSEFAADAHRGSTHRGLLITPLPSYNRGIQQRQFSSFLSAQISQSTCLSSAQDPSSTSPDVSSEPQSDITRKPPRGEKSTKAASNARGESADTKTKRGRPRSDARTFKTKRGDSSETKPVESKRTKKDSRGDRERPSKAERKPEKWEIQKHALEEKFQQGWNPPKKLSPDALEGIRHLHKTAPEKFTTPVLAEEFKVSPEAIRRILKSKWRPSAEETEDRRQRWEKRHDRIWGHMSELGLRPPRKRQQDLLDANRLLYAPKKKAPKEKEETY</sequence>
<evidence type="ECO:0000313" key="7">
    <source>
        <dbReference type="EMBL" id="PWY71665.1"/>
    </source>
</evidence>
<keyword evidence="8" id="KW-1185">Reference proteome</keyword>
<evidence type="ECO:0000256" key="2">
    <source>
        <dbReference type="ARBA" id="ARBA00004173"/>
    </source>
</evidence>
<comment type="function">
    <text evidence="1">Required for respiratory activity and maintenance and expression of the mitochondrial genome.</text>
</comment>
<evidence type="ECO:0000313" key="8">
    <source>
        <dbReference type="Proteomes" id="UP000247233"/>
    </source>
</evidence>
<dbReference type="Pfam" id="PF06413">
    <property type="entry name" value="Neugrin"/>
    <property type="match status" value="1"/>
</dbReference>
<dbReference type="Proteomes" id="UP000247233">
    <property type="component" value="Unassembled WGS sequence"/>
</dbReference>
<accession>A0A317VCD7</accession>
<reference evidence="7 8" key="1">
    <citation type="submission" date="2016-12" db="EMBL/GenBank/DDBJ databases">
        <title>The genomes of Aspergillus section Nigri reveals drivers in fungal speciation.</title>
        <authorList>
            <consortium name="DOE Joint Genome Institute"/>
            <person name="Vesth T.C."/>
            <person name="Nybo J."/>
            <person name="Theobald S."/>
            <person name="Brandl J."/>
            <person name="Frisvad J.C."/>
            <person name="Nielsen K.F."/>
            <person name="Lyhne E.K."/>
            <person name="Kogle M.E."/>
            <person name="Kuo A."/>
            <person name="Riley R."/>
            <person name="Clum A."/>
            <person name="Nolan M."/>
            <person name="Lipzen A."/>
            <person name="Salamov A."/>
            <person name="Henrissat B."/>
            <person name="Wiebenga A."/>
            <person name="De Vries R.P."/>
            <person name="Grigoriev I.V."/>
            <person name="Mortensen U.H."/>
            <person name="Andersen M.R."/>
            <person name="Baker S.E."/>
        </authorList>
    </citation>
    <scope>NUCLEOTIDE SEQUENCE [LARGE SCALE GENOMIC DNA]</scope>
    <source>
        <strain evidence="7 8">CBS 117.55</strain>
    </source>
</reference>
<dbReference type="STRING" id="1448321.A0A317VCD7"/>
<evidence type="ECO:0000256" key="4">
    <source>
        <dbReference type="ARBA" id="ARBA00013566"/>
    </source>
</evidence>
<feature type="compositionally biased region" description="Basic and acidic residues" evidence="6">
    <location>
        <begin position="110"/>
        <end position="178"/>
    </location>
</feature>
<dbReference type="PANTHER" id="PTHR13475">
    <property type="entry name" value="NEUGRIN"/>
    <property type="match status" value="1"/>
</dbReference>
<comment type="similarity">
    <text evidence="3">Belongs to the RRG9 family.</text>
</comment>
<dbReference type="RefSeq" id="XP_025396257.1">
    <property type="nucleotide sequence ID" value="XM_025540499.1"/>
</dbReference>
<evidence type="ECO:0000256" key="6">
    <source>
        <dbReference type="SAM" id="MobiDB-lite"/>
    </source>
</evidence>
<feature type="region of interest" description="Disordered" evidence="6">
    <location>
        <begin position="69"/>
        <end position="191"/>
    </location>
</feature>
<evidence type="ECO:0000256" key="5">
    <source>
        <dbReference type="ARBA" id="ARBA00022946"/>
    </source>
</evidence>
<dbReference type="PANTHER" id="PTHR13475:SF3">
    <property type="entry name" value="NEUGRIN"/>
    <property type="match status" value="1"/>
</dbReference>
<dbReference type="VEuPathDB" id="FungiDB:BO70DRAFT_321002"/>
<dbReference type="GO" id="GO:0005634">
    <property type="term" value="C:nucleus"/>
    <property type="evidence" value="ECO:0007669"/>
    <property type="project" value="TreeGrafter"/>
</dbReference>
<evidence type="ECO:0000256" key="1">
    <source>
        <dbReference type="ARBA" id="ARBA00003548"/>
    </source>
</evidence>
<dbReference type="EMBL" id="MSFL01000027">
    <property type="protein sequence ID" value="PWY71665.1"/>
    <property type="molecule type" value="Genomic_DNA"/>
</dbReference>
<dbReference type="GO" id="GO:0005739">
    <property type="term" value="C:mitochondrion"/>
    <property type="evidence" value="ECO:0007669"/>
    <property type="project" value="UniProtKB-SubCell"/>
</dbReference>
<dbReference type="InterPro" id="IPR010487">
    <property type="entry name" value="NGRN/Rrg9"/>
</dbReference>
<feature type="region of interest" description="Disordered" evidence="6">
    <location>
        <begin position="256"/>
        <end position="293"/>
    </location>
</feature>
<feature type="compositionally biased region" description="Polar residues" evidence="6">
    <location>
        <begin position="69"/>
        <end position="89"/>
    </location>
</feature>
<name>A0A317VCD7_9EURO</name>
<gene>
    <name evidence="7" type="ORF">BO70DRAFT_321002</name>
</gene>
<comment type="caution">
    <text evidence="7">The sequence shown here is derived from an EMBL/GenBank/DDBJ whole genome shotgun (WGS) entry which is preliminary data.</text>
</comment>
<feature type="compositionally biased region" description="Basic and acidic residues" evidence="6">
    <location>
        <begin position="90"/>
        <end position="101"/>
    </location>
</feature>
<comment type="subcellular location">
    <subcellularLocation>
        <location evidence="2">Mitochondrion</location>
    </subcellularLocation>
</comment>
<keyword evidence="5" id="KW-0809">Transit peptide</keyword>